<dbReference type="InterPro" id="IPR053033">
    <property type="entry name" value="Androglobin-like"/>
</dbReference>
<dbReference type="EMBL" id="JH431971">
    <property type="status" value="NOT_ANNOTATED_CDS"/>
    <property type="molecule type" value="Genomic_DNA"/>
</dbReference>
<dbReference type="InterPro" id="IPR001300">
    <property type="entry name" value="Peptidase_C2_calpain_cat"/>
</dbReference>
<accession>T1J9C4</accession>
<dbReference type="InterPro" id="IPR038765">
    <property type="entry name" value="Papain-like_cys_pep_sf"/>
</dbReference>
<dbReference type="InterPro" id="IPR054093">
    <property type="entry name" value="Androglobin_II"/>
</dbReference>
<dbReference type="AlphaFoldDB" id="T1J9C4"/>
<evidence type="ECO:0000259" key="2">
    <source>
        <dbReference type="PROSITE" id="PS50203"/>
    </source>
</evidence>
<proteinExistence type="predicted"/>
<dbReference type="PANTHER" id="PTHR46298">
    <property type="entry name" value="ANDROGLOBIN"/>
    <property type="match status" value="1"/>
</dbReference>
<organism evidence="4 5">
    <name type="scientific">Strigamia maritima</name>
    <name type="common">European centipede</name>
    <name type="synonym">Geophilus maritimus</name>
    <dbReference type="NCBI Taxonomy" id="126957"/>
    <lineage>
        <taxon>Eukaryota</taxon>
        <taxon>Metazoa</taxon>
        <taxon>Ecdysozoa</taxon>
        <taxon>Arthropoda</taxon>
        <taxon>Myriapoda</taxon>
        <taxon>Chilopoda</taxon>
        <taxon>Pleurostigmophora</taxon>
        <taxon>Geophilomorpha</taxon>
        <taxon>Linotaeniidae</taxon>
        <taxon>Strigamia</taxon>
    </lineage>
</organism>
<dbReference type="Pfam" id="PF00648">
    <property type="entry name" value="Peptidase_C2"/>
    <property type="match status" value="1"/>
</dbReference>
<dbReference type="eggNOG" id="KOG0045">
    <property type="taxonomic scope" value="Eukaryota"/>
</dbReference>
<dbReference type="Proteomes" id="UP000014500">
    <property type="component" value="Unassembled WGS sequence"/>
</dbReference>
<evidence type="ECO:0000313" key="5">
    <source>
        <dbReference type="Proteomes" id="UP000014500"/>
    </source>
</evidence>
<feature type="domain" description="Globin" evidence="3">
    <location>
        <begin position="555"/>
        <end position="772"/>
    </location>
</feature>
<sequence>MKYHRDLPTWSEWNDNDINSEKWDSHSYGTHKKEPAHFEDPDGNDWFPAVLGTATSKRPSEIIHQKLLRLIISHIVTLVNLSARKSHLLPEAFGNTYSPPENIVWKPWHHVYSLCKTGKVSHNPVYNPWGKYVVRLFWMGCWRKIYVDDIIPMSLDGRCLLPFSNKPQELWPAILVKAILKVASLDRHHQSKIWEILLSSCPRFEWPAQTEIEKENFKKCLSKIQTGEVNIDYNPSCVAVFADLHTFGHDNTTKHGQKMNTILQVLSFSSKMRHAIYVSEVRTIPLVPPQTNEEIPAWKLIRRHLWDENYMTVSKQIKCLGLFLPWSVSEIVEDKRDAGPREREFSTIKNPTFNWRMMKNLRKDATKFCESIQIQWITFEDFCKSFCVYHKPSSYNYWYKLMDMKIAHSKSSAKLLSASMGHQVQSINDGLPFYICKSVSIIVVSESLEKTEIFISFSVCGIFPNRMSPQASARKDSISSLFSFSSNTNDDDDKPENDIAKGYLIVNTFDWQRQMPIQIMLTLKTAATTGSFLCLPPGRHVLVITTRSPFGCYVNICSNSPLVVGEDDVIYPKISSESMRFILEAENILLLLSECFSSFGNMKKFAECEEKLYSSICPKTTDSNRSSYYLAFVRAIFLLISRVLDSSKFTPDVAYALRVFTLLPYKVVFRDDKSNVQYGKKSFVGNGDTSSVVHPNQADILKDYSHWTVLIMLIKLQKHIRRFLVQNVMRGRLKLNSKFHKRTVEQLLKLSTVILKLPRENGIFLLRTYFHLAPKVIEQFPTYFHLAPKVIEQFPFYSDECNCALIHEYTGVTNFIPHCNSWLVVFREYYIEIKVLNDSWLVDPVYIPFIQALQLKNQFEIHLGLSKSCEEITAATSTIELLETESRKPSIDQRKPYWLLKIIAENNLAELISVKRDTRRIEKIRAIKTTWEDDQPGRFTKANNARFYFLKKYEQPSTGRSSEKKLSGREADSRPYCCFQQTCCDVLPRSINTKVQLKSWDMDNFVKRLRPDDKQTLKDNALVRLQKLVQNKLSENFNTWRNGAKAEFSQMKLKLNCEKALLYDTHKHWQKTMSIKRKKELESREVYRLRIIEDDKRNESIFMKSVEELQLKYQQDVFGNKKDAVKKK</sequence>
<keyword evidence="5" id="KW-1185">Reference proteome</keyword>
<protein>
    <submittedName>
        <fullName evidence="4">Uncharacterized protein</fullName>
    </submittedName>
</protein>
<dbReference type="PROSITE" id="PS52042">
    <property type="entry name" value="GLOBIN_CP_ADGB"/>
    <property type="match status" value="1"/>
</dbReference>
<dbReference type="HOGENOM" id="CLU_279439_0_0_1"/>
<comment type="caution">
    <text evidence="1">Lacks conserved residue(s) required for the propagation of feature annotation.</text>
</comment>
<evidence type="ECO:0000313" key="4">
    <source>
        <dbReference type="EnsemblMetazoa" id="SMAR010320-PA"/>
    </source>
</evidence>
<dbReference type="GO" id="GO:0004198">
    <property type="term" value="F:calcium-dependent cysteine-type endopeptidase activity"/>
    <property type="evidence" value="ECO:0007669"/>
    <property type="project" value="InterPro"/>
</dbReference>
<dbReference type="PhylomeDB" id="T1J9C4"/>
<reference evidence="4" key="2">
    <citation type="submission" date="2015-02" db="UniProtKB">
        <authorList>
            <consortium name="EnsemblMetazoa"/>
        </authorList>
    </citation>
    <scope>IDENTIFICATION</scope>
</reference>
<evidence type="ECO:0000256" key="1">
    <source>
        <dbReference type="PROSITE-ProRule" id="PRU00239"/>
    </source>
</evidence>
<dbReference type="STRING" id="126957.T1J9C4"/>
<dbReference type="PANTHER" id="PTHR46298:SF1">
    <property type="entry name" value="ANDROGLOBIN"/>
    <property type="match status" value="1"/>
</dbReference>
<reference evidence="5" key="1">
    <citation type="submission" date="2011-05" db="EMBL/GenBank/DDBJ databases">
        <authorList>
            <person name="Richards S.R."/>
            <person name="Qu J."/>
            <person name="Jiang H."/>
            <person name="Jhangiani S.N."/>
            <person name="Agravi P."/>
            <person name="Goodspeed R."/>
            <person name="Gross S."/>
            <person name="Mandapat C."/>
            <person name="Jackson L."/>
            <person name="Mathew T."/>
            <person name="Pu L."/>
            <person name="Thornton R."/>
            <person name="Saada N."/>
            <person name="Wilczek-Boney K.B."/>
            <person name="Lee S."/>
            <person name="Kovar C."/>
            <person name="Wu Y."/>
            <person name="Scherer S.E."/>
            <person name="Worley K.C."/>
            <person name="Muzny D.M."/>
            <person name="Gibbs R."/>
        </authorList>
    </citation>
    <scope>NUCLEOTIDE SEQUENCE</scope>
    <source>
        <strain evidence="5">Brora</strain>
    </source>
</reference>
<dbReference type="InterPro" id="IPR057249">
    <property type="entry name" value="Globin_CP_ADGB"/>
</dbReference>
<dbReference type="EnsemblMetazoa" id="SMAR010320-RA">
    <property type="protein sequence ID" value="SMAR010320-PA"/>
    <property type="gene ID" value="SMAR010320"/>
</dbReference>
<feature type="domain" description="Calpain catalytic" evidence="2">
    <location>
        <begin position="130"/>
        <end position="386"/>
    </location>
</feature>
<dbReference type="PROSITE" id="PS50203">
    <property type="entry name" value="CALPAIN_CAT"/>
    <property type="match status" value="1"/>
</dbReference>
<dbReference type="SUPFAM" id="SSF54001">
    <property type="entry name" value="Cysteine proteinases"/>
    <property type="match status" value="1"/>
</dbReference>
<name>T1J9C4_STRMM</name>
<dbReference type="GO" id="GO:0006508">
    <property type="term" value="P:proteolysis"/>
    <property type="evidence" value="ECO:0007669"/>
    <property type="project" value="InterPro"/>
</dbReference>
<dbReference type="Pfam" id="PF22068">
    <property type="entry name" value="Androglobin_II"/>
    <property type="match status" value="1"/>
</dbReference>
<evidence type="ECO:0000259" key="3">
    <source>
        <dbReference type="PROSITE" id="PS52042"/>
    </source>
</evidence>